<dbReference type="InterPro" id="IPR001647">
    <property type="entry name" value="HTH_TetR"/>
</dbReference>
<evidence type="ECO:0000313" key="3">
    <source>
        <dbReference type="EMBL" id="PQP20023.1"/>
    </source>
</evidence>
<dbReference type="Pfam" id="PF00440">
    <property type="entry name" value="TetR_N"/>
    <property type="match status" value="1"/>
</dbReference>
<dbReference type="EMBL" id="PUIO01000042">
    <property type="protein sequence ID" value="PQP20023.1"/>
    <property type="molecule type" value="Genomic_DNA"/>
</dbReference>
<name>A0A2S8IZ69_RHOOP</name>
<sequence>MVDKQSKVPHQTSRGGRDSLIEAGAELFAQHGIEGVSLREVTRAAGQRNSTALQYHFGGRAGLVRAIVEQGASSVSIRRNALLDRQAQAPVTTVRDVAALYVVPLIGELDSGPKGRAFLQIVSQLMNSASHEIEPADALWPLIHDSDGSMSRWIALADPVLPAVSLGRPLHRRFAAIRLAHLELARRARTGPKGSSALFVSHLTDLVEVVMAVPPSPQTLALLGASGTGTQHGVA</sequence>
<dbReference type="RefSeq" id="WP_105419747.1">
    <property type="nucleotide sequence ID" value="NZ_PUIO01000042.1"/>
</dbReference>
<dbReference type="AlphaFoldDB" id="A0A2S8IZ69"/>
<protein>
    <submittedName>
        <fullName evidence="3">TetR family transcriptional regulator</fullName>
    </submittedName>
</protein>
<evidence type="ECO:0000313" key="4">
    <source>
        <dbReference type="Proteomes" id="UP000239290"/>
    </source>
</evidence>
<accession>A0A2S8IZ69</accession>
<dbReference type="Proteomes" id="UP000239290">
    <property type="component" value="Unassembled WGS sequence"/>
</dbReference>
<dbReference type="GO" id="GO:0003677">
    <property type="term" value="F:DNA binding"/>
    <property type="evidence" value="ECO:0007669"/>
    <property type="project" value="UniProtKB-KW"/>
</dbReference>
<gene>
    <name evidence="3" type="ORF">C5613_29185</name>
</gene>
<proteinExistence type="predicted"/>
<organism evidence="3 4">
    <name type="scientific">Rhodococcus opacus</name>
    <name type="common">Nocardia opaca</name>
    <dbReference type="NCBI Taxonomy" id="37919"/>
    <lineage>
        <taxon>Bacteria</taxon>
        <taxon>Bacillati</taxon>
        <taxon>Actinomycetota</taxon>
        <taxon>Actinomycetes</taxon>
        <taxon>Mycobacteriales</taxon>
        <taxon>Nocardiaceae</taxon>
        <taxon>Rhodococcus</taxon>
    </lineage>
</organism>
<dbReference type="SUPFAM" id="SSF46689">
    <property type="entry name" value="Homeodomain-like"/>
    <property type="match status" value="1"/>
</dbReference>
<keyword evidence="1" id="KW-0238">DNA-binding</keyword>
<evidence type="ECO:0000259" key="2">
    <source>
        <dbReference type="Pfam" id="PF00440"/>
    </source>
</evidence>
<comment type="caution">
    <text evidence="3">The sequence shown here is derived from an EMBL/GenBank/DDBJ whole genome shotgun (WGS) entry which is preliminary data.</text>
</comment>
<dbReference type="InterPro" id="IPR009057">
    <property type="entry name" value="Homeodomain-like_sf"/>
</dbReference>
<reference evidence="4" key="1">
    <citation type="submission" date="2018-02" db="EMBL/GenBank/DDBJ databases">
        <title>Draft genome sequencing of Rhodococcus opacus KU647198.</title>
        <authorList>
            <person name="Zheng B.-X."/>
        </authorList>
    </citation>
    <scope>NUCLEOTIDE SEQUENCE [LARGE SCALE GENOMIC DNA]</scope>
    <source>
        <strain evidence="4">04-OD7</strain>
    </source>
</reference>
<dbReference type="Gene3D" id="1.10.357.10">
    <property type="entry name" value="Tetracycline Repressor, domain 2"/>
    <property type="match status" value="1"/>
</dbReference>
<evidence type="ECO:0000256" key="1">
    <source>
        <dbReference type="ARBA" id="ARBA00023125"/>
    </source>
</evidence>
<feature type="domain" description="HTH tetR-type" evidence="2">
    <location>
        <begin position="20"/>
        <end position="67"/>
    </location>
</feature>